<feature type="domain" description="PH" evidence="3">
    <location>
        <begin position="487"/>
        <end position="591"/>
    </location>
</feature>
<dbReference type="Pfam" id="PF00617">
    <property type="entry name" value="RasGEF"/>
    <property type="match status" value="1"/>
</dbReference>
<dbReference type="SUPFAM" id="SSF48366">
    <property type="entry name" value="Ras GEF"/>
    <property type="match status" value="1"/>
</dbReference>
<dbReference type="PANTHER" id="PTHR23113:SF368">
    <property type="entry name" value="CELL DIVISION CONTROL PROTEIN 25"/>
    <property type="match status" value="1"/>
</dbReference>
<evidence type="ECO:0000313" key="8">
    <source>
        <dbReference type="RefSeq" id="XP_025418029.1"/>
    </source>
</evidence>
<dbReference type="PROSITE" id="PS50009">
    <property type="entry name" value="RASGEF_CAT"/>
    <property type="match status" value="1"/>
</dbReference>
<dbReference type="InterPro" id="IPR001849">
    <property type="entry name" value="PH_domain"/>
</dbReference>
<reference evidence="5" key="1">
    <citation type="submission" date="2018-04" db="EMBL/GenBank/DDBJ databases">
        <title>Transcriptome assembly of Sipha flava.</title>
        <authorList>
            <person name="Scully E.D."/>
            <person name="Geib S.M."/>
            <person name="Palmer N.A."/>
            <person name="Koch K."/>
            <person name="Bradshaw J."/>
            <person name="Heng-Moss T."/>
            <person name="Sarath G."/>
        </authorList>
    </citation>
    <scope>NUCLEOTIDE SEQUENCE</scope>
</reference>
<dbReference type="GO" id="GO:0005085">
    <property type="term" value="F:guanyl-nucleotide exchange factor activity"/>
    <property type="evidence" value="ECO:0007669"/>
    <property type="project" value="UniProtKB-KW"/>
</dbReference>
<dbReference type="RefSeq" id="XP_025418029.1">
    <property type="nucleotide sequence ID" value="XM_025562244.1"/>
</dbReference>
<dbReference type="AlphaFoldDB" id="A0A2S2R055"/>
<keyword evidence="6" id="KW-1185">Reference proteome</keyword>
<reference evidence="7 8" key="2">
    <citation type="submission" date="2025-04" db="UniProtKB">
        <authorList>
            <consortium name="RefSeq"/>
        </authorList>
    </citation>
    <scope>IDENTIFICATION</scope>
    <source>
        <tissue evidence="7 8">Whole body</tissue>
    </source>
</reference>
<evidence type="ECO:0000313" key="6">
    <source>
        <dbReference type="Proteomes" id="UP000694846"/>
    </source>
</evidence>
<keyword evidence="1 2" id="KW-0344">Guanine-nucleotide releasing factor</keyword>
<accession>A0A2S2R055</accession>
<evidence type="ECO:0000313" key="9">
    <source>
        <dbReference type="RefSeq" id="XP_025418030.1"/>
    </source>
</evidence>
<evidence type="ECO:0000259" key="4">
    <source>
        <dbReference type="PROSITE" id="PS50009"/>
    </source>
</evidence>
<evidence type="ECO:0000313" key="5">
    <source>
        <dbReference type="EMBL" id="MBY82762.1"/>
    </source>
</evidence>
<evidence type="ECO:0000256" key="1">
    <source>
        <dbReference type="ARBA" id="ARBA00022658"/>
    </source>
</evidence>
<proteinExistence type="predicted"/>
<protein>
    <submittedName>
        <fullName evidence="5 7 8">Ras-specific guanine nucleotide-releasing factor RalGPS1</fullName>
    </submittedName>
</protein>
<dbReference type="GO" id="GO:0005886">
    <property type="term" value="C:plasma membrane"/>
    <property type="evidence" value="ECO:0007669"/>
    <property type="project" value="TreeGrafter"/>
</dbReference>
<name>A0A2S2R055_9HEMI</name>
<gene>
    <name evidence="5" type="primary">RALGPS1</name>
    <name evidence="7 8 9 10" type="synonym">LOC112688849</name>
    <name evidence="5" type="ORF">g.45287</name>
</gene>
<dbReference type="PANTHER" id="PTHR23113">
    <property type="entry name" value="GUANINE NUCLEOTIDE EXCHANGE FACTOR"/>
    <property type="match status" value="1"/>
</dbReference>
<evidence type="ECO:0000313" key="7">
    <source>
        <dbReference type="RefSeq" id="XP_025418027.1"/>
    </source>
</evidence>
<dbReference type="InterPro" id="IPR011993">
    <property type="entry name" value="PH-like_dom_sf"/>
</dbReference>
<dbReference type="RefSeq" id="XP_025418031.1">
    <property type="nucleotide sequence ID" value="XM_025562246.1"/>
</dbReference>
<dbReference type="Pfam" id="PF00169">
    <property type="entry name" value="PH"/>
    <property type="match status" value="1"/>
</dbReference>
<dbReference type="Gene3D" id="1.10.840.10">
    <property type="entry name" value="Ras guanine-nucleotide exchange factors catalytic domain"/>
    <property type="match status" value="1"/>
</dbReference>
<dbReference type="InterPro" id="IPR008937">
    <property type="entry name" value="Ras-like_GEF"/>
</dbReference>
<dbReference type="InterPro" id="IPR036964">
    <property type="entry name" value="RASGEF_cat_dom_sf"/>
</dbReference>
<dbReference type="InterPro" id="IPR001895">
    <property type="entry name" value="RASGEF_cat_dom"/>
</dbReference>
<dbReference type="SMART" id="SM00233">
    <property type="entry name" value="PH"/>
    <property type="match status" value="1"/>
</dbReference>
<dbReference type="RefSeq" id="XP_025418027.1">
    <property type="nucleotide sequence ID" value="XM_025562242.1"/>
</dbReference>
<organism evidence="5">
    <name type="scientific">Sipha flava</name>
    <name type="common">yellow sugarcane aphid</name>
    <dbReference type="NCBI Taxonomy" id="143950"/>
    <lineage>
        <taxon>Eukaryota</taxon>
        <taxon>Metazoa</taxon>
        <taxon>Ecdysozoa</taxon>
        <taxon>Arthropoda</taxon>
        <taxon>Hexapoda</taxon>
        <taxon>Insecta</taxon>
        <taxon>Pterygota</taxon>
        <taxon>Neoptera</taxon>
        <taxon>Paraneoptera</taxon>
        <taxon>Hemiptera</taxon>
        <taxon>Sternorrhyncha</taxon>
        <taxon>Aphidomorpha</taxon>
        <taxon>Aphidoidea</taxon>
        <taxon>Aphididae</taxon>
        <taxon>Sipha</taxon>
    </lineage>
</organism>
<evidence type="ECO:0000259" key="3">
    <source>
        <dbReference type="PROSITE" id="PS50003"/>
    </source>
</evidence>
<evidence type="ECO:0000313" key="10">
    <source>
        <dbReference type="RefSeq" id="XP_025418031.1"/>
    </source>
</evidence>
<dbReference type="CDD" id="cd00155">
    <property type="entry name" value="RasGEF"/>
    <property type="match status" value="1"/>
</dbReference>
<evidence type="ECO:0000256" key="2">
    <source>
        <dbReference type="PROSITE-ProRule" id="PRU00168"/>
    </source>
</evidence>
<feature type="domain" description="Ras-GEF" evidence="4">
    <location>
        <begin position="123"/>
        <end position="361"/>
    </location>
</feature>
<dbReference type="Gene3D" id="2.30.29.30">
    <property type="entry name" value="Pleckstrin-homology domain (PH domain)/Phosphotyrosine-binding domain (PTB)"/>
    <property type="match status" value="1"/>
</dbReference>
<dbReference type="OrthoDB" id="10254377at2759"/>
<dbReference type="EMBL" id="GGMS01013559">
    <property type="protein sequence ID" value="MBY82762.1"/>
    <property type="molecule type" value="Transcribed_RNA"/>
</dbReference>
<dbReference type="Proteomes" id="UP000694846">
    <property type="component" value="Unplaced"/>
</dbReference>
<dbReference type="SMART" id="SM00147">
    <property type="entry name" value="RasGEF"/>
    <property type="match status" value="1"/>
</dbReference>
<dbReference type="RefSeq" id="XP_025418030.1">
    <property type="nucleotide sequence ID" value="XM_025562245.1"/>
</dbReference>
<dbReference type="SUPFAM" id="SSF50729">
    <property type="entry name" value="PH domain-like"/>
    <property type="match status" value="1"/>
</dbReference>
<dbReference type="InterPro" id="IPR023578">
    <property type="entry name" value="Ras_GEF_dom_sf"/>
</dbReference>
<sequence length="608" mass="70155">MAKMRYSDMPRDVSIDNFPSLNVSEKVKSKAAYDDNDKLEHLVSNTEYRKLTTYNSLKKHPSNLSTPSCEQRHRRRLSETLTCGLARQCKTHSLPCNMTLKHPYNVDEQDIDKAKGVLTPGILPEDWAAQLTLLDLNIFSQISPEELSSCSWNKKQKLEVAPNIVAFTRQFNHVSFWVVQEILKGVTPKMRADLITQFIKISKKLYDLNNFHSLFAVISSLQSASVYRLSKSWNNVSKKDRQSFDKLANVFSESNNWRNLRDHLETLRLPCIPYLGVFLTDLVYVDMAHPHKSSGLLESEARRLKMNNILRVISHMQQSRYDHLIQFPKINDYFNSIRYIEELHKFVQDDQYKLSLKLEPLSCQTDKGSKESVNQVLLDSLSLSPAKSTDLMRIRKFSLCKQQQKTNCSKYRSASLPRSFLKKPVIQSAVCNNNSLIHKSDEGILSTVNSRNLLDDSLIEENTLDLSNLNLSPSQTLKGAHKISLESCLRRKVVLKNGRKPAVTTWQRYWIQLWASVLIYYSPKSFKGCNRNDFKREPCKLCPLKGCTISLGDNPDTFLIKHPDQRNTYKFRAESDNTALQWYRRLYHAAKLVHQPDTKLPDNLISFD</sequence>
<dbReference type="GO" id="GO:0007265">
    <property type="term" value="P:Ras protein signal transduction"/>
    <property type="evidence" value="ECO:0007669"/>
    <property type="project" value="TreeGrafter"/>
</dbReference>
<dbReference type="PROSITE" id="PS50003">
    <property type="entry name" value="PH_DOMAIN"/>
    <property type="match status" value="1"/>
</dbReference>